<evidence type="ECO:0000256" key="13">
    <source>
        <dbReference type="ARBA" id="ARBA00049029"/>
    </source>
</evidence>
<dbReference type="PANTHER" id="PTHR30191">
    <property type="entry name" value="FORMATE ACETYLTRANSFERASE"/>
    <property type="match status" value="1"/>
</dbReference>
<evidence type="ECO:0000256" key="9">
    <source>
        <dbReference type="ARBA" id="ARBA00022818"/>
    </source>
</evidence>
<feature type="modified residue" description="Glycine radical" evidence="15 16">
    <location>
        <position position="727"/>
    </location>
</feature>
<dbReference type="EMBL" id="SIXH01000474">
    <property type="protein sequence ID" value="TBO55612.1"/>
    <property type="molecule type" value="Genomic_DNA"/>
</dbReference>
<dbReference type="UniPathway" id="UPA00920">
    <property type="reaction ID" value="UER00891"/>
</dbReference>
<evidence type="ECO:0000256" key="5">
    <source>
        <dbReference type="ARBA" id="ARBA00013897"/>
    </source>
</evidence>
<organism evidence="21 22">
    <name type="scientific">Streptomyces kasugaensis</name>
    <dbReference type="NCBI Taxonomy" id="1946"/>
    <lineage>
        <taxon>Bacteria</taxon>
        <taxon>Bacillati</taxon>
        <taxon>Actinomycetota</taxon>
        <taxon>Actinomycetes</taxon>
        <taxon>Kitasatosporales</taxon>
        <taxon>Streptomycetaceae</taxon>
        <taxon>Streptomyces</taxon>
    </lineage>
</organism>
<name>A0A4Q9HLG3_STRKA</name>
<dbReference type="PANTHER" id="PTHR30191:SF0">
    <property type="entry name" value="FORMATE ACETYLTRANSFERASE 1"/>
    <property type="match status" value="1"/>
</dbReference>
<evidence type="ECO:0000259" key="20">
    <source>
        <dbReference type="PROSITE" id="PS51554"/>
    </source>
</evidence>
<dbReference type="Pfam" id="PF02901">
    <property type="entry name" value="PFL-like"/>
    <property type="match status" value="1"/>
</dbReference>
<dbReference type="InterPro" id="IPR005949">
    <property type="entry name" value="Form_AcTrfase"/>
</dbReference>
<keyword evidence="9 15" id="KW-0556">Organic radical</keyword>
<evidence type="ECO:0000256" key="17">
    <source>
        <dbReference type="RuleBase" id="RU368075"/>
    </source>
</evidence>
<keyword evidence="6 17" id="KW-0963">Cytoplasm</keyword>
<dbReference type="InterPro" id="IPR050244">
    <property type="entry name" value="Auton_GlycylRad_Cofactor"/>
</dbReference>
<evidence type="ECO:0000313" key="21">
    <source>
        <dbReference type="EMBL" id="TBO55612.1"/>
    </source>
</evidence>
<evidence type="ECO:0000256" key="14">
    <source>
        <dbReference type="PIRSR" id="PIRSR000379-1"/>
    </source>
</evidence>
<keyword evidence="10 17" id="KW-0119">Carbohydrate metabolism</keyword>
<feature type="active site" description="Cysteine radical intermediate" evidence="14">
    <location>
        <position position="417"/>
    </location>
</feature>
<dbReference type="GO" id="GO:0005829">
    <property type="term" value="C:cytosol"/>
    <property type="evidence" value="ECO:0007669"/>
    <property type="project" value="TreeGrafter"/>
</dbReference>
<sequence length="752" mass="83693">MTATPAEKTTSGEAWDGFKGGLWRDAVDVRDFVQQNYTPYEGDSAFLAGPTERTTAVWNKLLGMFPQELAEGVHDVDVHTPSRIDAFEPGYIDKDLDLIVGLQTDAPLKRAIMPNGGWRMVEGALNAYGYEADPQVREIYTHLRKTHNEGVFDAYTPEIRACRSSGIITGLPDAYGRGRIIGDYRRIALYGVDRLIEEKKADKADADAQWPTEEVIREREETAEQIKALGELKAMAARYGFDIARPAATGREAVQWLYFGYLAAVKEQNGAAMSIGRIDNFLDIYLQRDIDAGRLTEAQAQEYIDDFVIKLRIVRFLRTPEYNELYSGDPTWVTWSMAGIGEDGRPLVSRTTFRALQTLYNLGPAPEPNLTVFWSPQLPQGFKDFAAKVAIDTSAIQFESDELMRPKYGDDTAIACCVSAMAVGKQMQFFGARVNVAKALLYAINGGRDEKTGKTVVQGFTPIEGEYLDYDTVAPQYDAMLEWLAKTYVHALNVIHYMHDKYAYERIEMALHDRAILRTMACGIAGLSVAADSLSAIKHARVKVIRDETGLATDYEIEGEYPAYGNNDERADDIARSLVHEFMQKVRKHPTYRDALHTQSVLTITSNVVYGKKTGNTPDGRRAGTPFAPGANPMNGRDEHGYIASAMSVAKLPYDDAEDGISLTNTITPDALGRTPQERVDNLAGVLDGFMASDGFHMNVNVLDKATLQDAMEHPENYPQLTIRVSGYAVNFVRLTREQQLDVINRTFHGSL</sequence>
<dbReference type="InterPro" id="IPR004184">
    <property type="entry name" value="PFL_dom"/>
</dbReference>
<accession>A0A4Q9HLG3</accession>
<dbReference type="PIRSF" id="PIRSF000379">
    <property type="entry name" value="For_Ac_trans_1"/>
    <property type="match status" value="1"/>
</dbReference>
<dbReference type="InterPro" id="IPR019777">
    <property type="entry name" value="Form_AcTrfase_GR_CS"/>
</dbReference>
<feature type="region of interest" description="Disordered" evidence="18">
    <location>
        <begin position="612"/>
        <end position="634"/>
    </location>
</feature>
<evidence type="ECO:0000256" key="3">
    <source>
        <dbReference type="ARBA" id="ARBA00008375"/>
    </source>
</evidence>
<evidence type="ECO:0000256" key="15">
    <source>
        <dbReference type="PIRSR" id="PIRSR000379-2"/>
    </source>
</evidence>
<comment type="pathway">
    <text evidence="2 17">Fermentation; pyruvate fermentation; formate from pyruvate: step 1/1.</text>
</comment>
<dbReference type="EC" id="2.3.1.54" evidence="4 17"/>
<comment type="caution">
    <text evidence="21">The sequence shown here is derived from an EMBL/GenBank/DDBJ whole genome shotgun (WGS) entry which is preliminary data.</text>
</comment>
<dbReference type="PROSITE" id="PS51554">
    <property type="entry name" value="PFL"/>
    <property type="match status" value="1"/>
</dbReference>
<dbReference type="RefSeq" id="WP_131125851.1">
    <property type="nucleotide sequence ID" value="NZ_SIXH01000474.1"/>
</dbReference>
<dbReference type="GO" id="GO:0006006">
    <property type="term" value="P:glucose metabolic process"/>
    <property type="evidence" value="ECO:0007669"/>
    <property type="project" value="UniProtKB-UniRule"/>
</dbReference>
<evidence type="ECO:0000256" key="7">
    <source>
        <dbReference type="ARBA" id="ARBA00022526"/>
    </source>
</evidence>
<reference evidence="21 22" key="1">
    <citation type="submission" date="2019-02" db="EMBL/GenBank/DDBJ databases">
        <title>Draft Genome Sequence of Streptomyces sp. AM-2504, identified by 16S rRNA comparative analysis as a Streptomyces Kasugaensis strain.</title>
        <authorList>
            <person name="Napolioni V."/>
            <person name="Giuliodori A.M."/>
            <person name="Spurio R."/>
            <person name="Fabbretti A."/>
        </authorList>
    </citation>
    <scope>NUCLEOTIDE SEQUENCE [LARGE SCALE GENOMIC DNA]</scope>
    <source>
        <strain evidence="21 22">AM-2504</strain>
    </source>
</reference>
<evidence type="ECO:0000256" key="1">
    <source>
        <dbReference type="ARBA" id="ARBA00004496"/>
    </source>
</evidence>
<evidence type="ECO:0000256" key="10">
    <source>
        <dbReference type="ARBA" id="ARBA00023277"/>
    </source>
</evidence>
<protein>
    <recommendedName>
        <fullName evidence="5 17">Formate acetyltransferase</fullName>
        <ecNumber evidence="4 17">2.3.1.54</ecNumber>
    </recommendedName>
    <alternativeName>
        <fullName evidence="12 17">Pyruvate formate-lyase</fullName>
    </alternativeName>
</protein>
<dbReference type="NCBIfam" id="TIGR01255">
    <property type="entry name" value="pyr_form_ly_1"/>
    <property type="match status" value="1"/>
</dbReference>
<evidence type="ECO:0000256" key="4">
    <source>
        <dbReference type="ARBA" id="ARBA00013214"/>
    </source>
</evidence>
<dbReference type="PROSITE" id="PS51149">
    <property type="entry name" value="GLY_RADICAL_2"/>
    <property type="match status" value="1"/>
</dbReference>
<keyword evidence="22" id="KW-1185">Reference proteome</keyword>
<evidence type="ECO:0000313" key="22">
    <source>
        <dbReference type="Proteomes" id="UP000292452"/>
    </source>
</evidence>
<dbReference type="Gene3D" id="3.20.70.20">
    <property type="match status" value="1"/>
</dbReference>
<dbReference type="InterPro" id="IPR001150">
    <property type="entry name" value="Gly_radical"/>
</dbReference>
<dbReference type="GO" id="GO:0008861">
    <property type="term" value="F:formate C-acetyltransferase activity"/>
    <property type="evidence" value="ECO:0007669"/>
    <property type="project" value="UniProtKB-UniRule"/>
</dbReference>
<keyword evidence="11 17" id="KW-0012">Acyltransferase</keyword>
<keyword evidence="8 17" id="KW-0808">Transferase</keyword>
<dbReference type="SUPFAM" id="SSF51998">
    <property type="entry name" value="PFL-like glycyl radical enzymes"/>
    <property type="match status" value="1"/>
</dbReference>
<evidence type="ECO:0000256" key="12">
    <source>
        <dbReference type="ARBA" id="ARBA00031063"/>
    </source>
</evidence>
<feature type="domain" description="Glycine radical" evidence="19">
    <location>
        <begin position="629"/>
        <end position="752"/>
    </location>
</feature>
<gene>
    <name evidence="21" type="primary">pflB</name>
    <name evidence="21" type="ORF">EYS09_32315</name>
</gene>
<dbReference type="AlphaFoldDB" id="A0A4Q9HLG3"/>
<evidence type="ECO:0000256" key="8">
    <source>
        <dbReference type="ARBA" id="ARBA00022679"/>
    </source>
</evidence>
<dbReference type="Proteomes" id="UP000292452">
    <property type="component" value="Unassembled WGS sequence"/>
</dbReference>
<proteinExistence type="inferred from homology"/>
<comment type="subcellular location">
    <subcellularLocation>
        <location evidence="1 17">Cytoplasm</location>
    </subcellularLocation>
</comment>
<evidence type="ECO:0000259" key="19">
    <source>
        <dbReference type="PROSITE" id="PS51149"/>
    </source>
</evidence>
<feature type="domain" description="PFL" evidence="20">
    <location>
        <begin position="6"/>
        <end position="622"/>
    </location>
</feature>
<evidence type="ECO:0000256" key="16">
    <source>
        <dbReference type="PROSITE-ProRule" id="PRU00493"/>
    </source>
</evidence>
<evidence type="ECO:0000256" key="18">
    <source>
        <dbReference type="SAM" id="MobiDB-lite"/>
    </source>
</evidence>
<keyword evidence="7 17" id="KW-0313">Glucose metabolism</keyword>
<dbReference type="Pfam" id="PF01228">
    <property type="entry name" value="Gly_radical"/>
    <property type="match status" value="1"/>
</dbReference>
<dbReference type="PROSITE" id="PS00850">
    <property type="entry name" value="GLY_RADICAL_1"/>
    <property type="match status" value="1"/>
</dbReference>
<comment type="similarity">
    <text evidence="3 17">Belongs to the glycyl radical enzyme (GRE) family. PFL subfamily.</text>
</comment>
<feature type="active site" description="S-acetylcysteine intermediate" evidence="14">
    <location>
        <position position="416"/>
    </location>
</feature>
<dbReference type="CDD" id="cd01678">
    <property type="entry name" value="PFL1"/>
    <property type="match status" value="1"/>
</dbReference>
<evidence type="ECO:0000256" key="6">
    <source>
        <dbReference type="ARBA" id="ARBA00022490"/>
    </source>
</evidence>
<evidence type="ECO:0000256" key="11">
    <source>
        <dbReference type="ARBA" id="ARBA00023315"/>
    </source>
</evidence>
<comment type="subunit">
    <text evidence="17">Homodimer.</text>
</comment>
<comment type="catalytic activity">
    <reaction evidence="13 17">
        <text>formate + acetyl-CoA = pyruvate + CoA</text>
        <dbReference type="Rhea" id="RHEA:11844"/>
        <dbReference type="ChEBI" id="CHEBI:15361"/>
        <dbReference type="ChEBI" id="CHEBI:15740"/>
        <dbReference type="ChEBI" id="CHEBI:57287"/>
        <dbReference type="ChEBI" id="CHEBI:57288"/>
        <dbReference type="EC" id="2.3.1.54"/>
    </reaction>
</comment>
<evidence type="ECO:0000256" key="2">
    <source>
        <dbReference type="ARBA" id="ARBA00004809"/>
    </source>
</evidence>